<comment type="caution">
    <text evidence="2">The sequence shown here is derived from an EMBL/GenBank/DDBJ whole genome shotgun (WGS) entry which is preliminary data.</text>
</comment>
<keyword evidence="3" id="KW-1185">Reference proteome</keyword>
<keyword evidence="2" id="KW-0614">Plasmid</keyword>
<sequence>MSDKKKSPLPDICPRPPNDFHKLNLRIKQVLPSKLYRSGPRDSGEPFFGRTAANRFDAPDKAYGTCYLGLDLHTALAETLLHDLRPVGGRFLVAAAQFASRWIVRFENVDDQRLKLADLTGIGLLRAGGHAALSGVVPYDVPQQWSHQVHTHPAGFDGIHYFSRKLNDRPAVVLFDKSSTRAKLGPPIYTALPSVKGIDRICRDLGIEFFV</sequence>
<feature type="domain" description="RES" evidence="1">
    <location>
        <begin position="46"/>
        <end position="186"/>
    </location>
</feature>
<organism evidence="2 3">
    <name type="scientific">Azohydromonas lata</name>
    <dbReference type="NCBI Taxonomy" id="45677"/>
    <lineage>
        <taxon>Bacteria</taxon>
        <taxon>Pseudomonadati</taxon>
        <taxon>Pseudomonadota</taxon>
        <taxon>Betaproteobacteria</taxon>
        <taxon>Burkholderiales</taxon>
        <taxon>Sphaerotilaceae</taxon>
        <taxon>Azohydromonas</taxon>
    </lineage>
</organism>
<dbReference type="EMBL" id="JAXOJX010000001">
    <property type="protein sequence ID" value="MDZ5455203.1"/>
    <property type="molecule type" value="Genomic_DNA"/>
</dbReference>
<evidence type="ECO:0000259" key="1">
    <source>
        <dbReference type="SMART" id="SM00953"/>
    </source>
</evidence>
<reference evidence="2 3" key="1">
    <citation type="submission" date="2023-11" db="EMBL/GenBank/DDBJ databases">
        <title>Draft genome of Azohydromonas lata strain H1 (DSM1123), a polyhydroxyalkanoate producer.</title>
        <authorList>
            <person name="Traversa D."/>
            <person name="D'Addabbo P."/>
            <person name="Pazzani C."/>
            <person name="Manzari C."/>
            <person name="Chiara M."/>
            <person name="Scrascia M."/>
        </authorList>
    </citation>
    <scope>NUCLEOTIDE SEQUENCE [LARGE SCALE GENOMIC DNA]</scope>
    <source>
        <strain evidence="2 3">H1</strain>
        <plasmid evidence="2">unnamed</plasmid>
    </source>
</reference>
<dbReference type="SMART" id="SM00953">
    <property type="entry name" value="RES"/>
    <property type="match status" value="1"/>
</dbReference>
<dbReference type="Pfam" id="PF08808">
    <property type="entry name" value="RES"/>
    <property type="match status" value="1"/>
</dbReference>
<accession>A0ABU5I7Y7</accession>
<name>A0ABU5I7Y7_9BURK</name>
<evidence type="ECO:0000313" key="3">
    <source>
        <dbReference type="Proteomes" id="UP001293718"/>
    </source>
</evidence>
<evidence type="ECO:0000313" key="2">
    <source>
        <dbReference type="EMBL" id="MDZ5455203.1"/>
    </source>
</evidence>
<dbReference type="Proteomes" id="UP001293718">
    <property type="component" value="Unassembled WGS sequence"/>
</dbReference>
<geneLocation type="plasmid" evidence="2">
    <name>unnamed</name>
</geneLocation>
<dbReference type="RefSeq" id="WP_322463900.1">
    <property type="nucleotide sequence ID" value="NZ_JAXOJX010000001.1"/>
</dbReference>
<gene>
    <name evidence="2" type="ORF">SM757_01320</name>
</gene>
<dbReference type="InterPro" id="IPR014914">
    <property type="entry name" value="RES_dom"/>
</dbReference>
<protein>
    <submittedName>
        <fullName evidence="2">RES family NAD+ phosphorylase</fullName>
    </submittedName>
</protein>
<proteinExistence type="predicted"/>